<evidence type="ECO:0000313" key="2">
    <source>
        <dbReference type="Proteomes" id="UP001054837"/>
    </source>
</evidence>
<gene>
    <name evidence="1" type="ORF">CDAR_33591</name>
</gene>
<proteinExistence type="predicted"/>
<comment type="caution">
    <text evidence="1">The sequence shown here is derived from an EMBL/GenBank/DDBJ whole genome shotgun (WGS) entry which is preliminary data.</text>
</comment>
<protein>
    <submittedName>
        <fullName evidence="1">Uncharacterized protein</fullName>
    </submittedName>
</protein>
<dbReference type="AlphaFoldDB" id="A0AAV4S1H0"/>
<reference evidence="1 2" key="1">
    <citation type="submission" date="2021-06" db="EMBL/GenBank/DDBJ databases">
        <title>Caerostris darwini draft genome.</title>
        <authorList>
            <person name="Kono N."/>
            <person name="Arakawa K."/>
        </authorList>
    </citation>
    <scope>NUCLEOTIDE SEQUENCE [LARGE SCALE GENOMIC DNA]</scope>
</reference>
<sequence>MSSLDYILGHERVSKEREEIAAPTRSPSSLATSSLDYILGRERVSKEREEIAGKMELSINGNSSHLRFRNLEEVALPGENQRFLKISYD</sequence>
<name>A0AAV4S1H0_9ARAC</name>
<dbReference type="EMBL" id="BPLQ01007063">
    <property type="protein sequence ID" value="GIY27472.1"/>
    <property type="molecule type" value="Genomic_DNA"/>
</dbReference>
<evidence type="ECO:0000313" key="1">
    <source>
        <dbReference type="EMBL" id="GIY27472.1"/>
    </source>
</evidence>
<accession>A0AAV4S1H0</accession>
<keyword evidence="2" id="KW-1185">Reference proteome</keyword>
<dbReference type="Proteomes" id="UP001054837">
    <property type="component" value="Unassembled WGS sequence"/>
</dbReference>
<organism evidence="1 2">
    <name type="scientific">Caerostris darwini</name>
    <dbReference type="NCBI Taxonomy" id="1538125"/>
    <lineage>
        <taxon>Eukaryota</taxon>
        <taxon>Metazoa</taxon>
        <taxon>Ecdysozoa</taxon>
        <taxon>Arthropoda</taxon>
        <taxon>Chelicerata</taxon>
        <taxon>Arachnida</taxon>
        <taxon>Araneae</taxon>
        <taxon>Araneomorphae</taxon>
        <taxon>Entelegynae</taxon>
        <taxon>Araneoidea</taxon>
        <taxon>Araneidae</taxon>
        <taxon>Caerostris</taxon>
    </lineage>
</organism>